<name>W7TVH8_9STRA</name>
<evidence type="ECO:0000313" key="5">
    <source>
        <dbReference type="Proteomes" id="UP000019335"/>
    </source>
</evidence>
<evidence type="ECO:0000256" key="2">
    <source>
        <dbReference type="SAM" id="Phobius"/>
    </source>
</evidence>
<feature type="region of interest" description="Disordered" evidence="1">
    <location>
        <begin position="187"/>
        <end position="208"/>
    </location>
</feature>
<feature type="signal peptide" evidence="3">
    <location>
        <begin position="1"/>
        <end position="29"/>
    </location>
</feature>
<evidence type="ECO:0000256" key="3">
    <source>
        <dbReference type="SAM" id="SignalP"/>
    </source>
</evidence>
<evidence type="ECO:0000313" key="4">
    <source>
        <dbReference type="EMBL" id="EWM27498.1"/>
    </source>
</evidence>
<dbReference type="Proteomes" id="UP000019335">
    <property type="component" value="Chromosome 6"/>
</dbReference>
<keyword evidence="2" id="KW-1133">Transmembrane helix</keyword>
<feature type="chain" id="PRO_5004903946" description="Transmembrane protein" evidence="3">
    <location>
        <begin position="30"/>
        <end position="401"/>
    </location>
</feature>
<evidence type="ECO:0000256" key="1">
    <source>
        <dbReference type="SAM" id="MobiDB-lite"/>
    </source>
</evidence>
<feature type="transmembrane region" description="Helical" evidence="2">
    <location>
        <begin position="255"/>
        <end position="277"/>
    </location>
</feature>
<feature type="transmembrane region" description="Helical" evidence="2">
    <location>
        <begin position="371"/>
        <end position="389"/>
    </location>
</feature>
<organism evidence="4 5">
    <name type="scientific">Nannochloropsis gaditana</name>
    <dbReference type="NCBI Taxonomy" id="72520"/>
    <lineage>
        <taxon>Eukaryota</taxon>
        <taxon>Sar</taxon>
        <taxon>Stramenopiles</taxon>
        <taxon>Ochrophyta</taxon>
        <taxon>Eustigmatophyceae</taxon>
        <taxon>Eustigmatales</taxon>
        <taxon>Monodopsidaceae</taxon>
        <taxon>Nannochloropsis</taxon>
    </lineage>
</organism>
<dbReference type="EMBL" id="AZIL01000433">
    <property type="protein sequence ID" value="EWM27498.1"/>
    <property type="molecule type" value="Genomic_DNA"/>
</dbReference>
<accession>W7TVH8</accession>
<keyword evidence="2" id="KW-0472">Membrane</keyword>
<comment type="caution">
    <text evidence="4">The sequence shown here is derived from an EMBL/GenBank/DDBJ whole genome shotgun (WGS) entry which is preliminary data.</text>
</comment>
<sequence>MPYITTSRRFSCNLFLGVLVALSLGWVHGNGPCTLPMNARRHGAGGCAASNVGNGANAGYPCPPCYFGVTATRATHTSPVLSFRQPKESLVRLKELGGKVAGGVGQVVDKVRQKWDARQAHKKQNPPGGRGKVGRKQNKAQGNEGGCNVAALRVERGLFRHAPTGAGPLGDDEEEECAAGQDLHHLHEHHQGGKATGSGKVSSPLNTAGVEEETGPALFVLGRTQSFDTALLREAEARSHHRRVPLSYGNGLVDFVGFALKLLALLLFQVLGTALVVNDYQTTGLVSQTLIRFASLLAGLAFVPPLVVALRESLPSHARNPLVRGLAHLFELALDVVVVAALSLLASVLLTAVISLPSYNFLLSRELGEEYIKGALSAGFVMFFLYAFSKNFEPLASKWFM</sequence>
<keyword evidence="5" id="KW-1185">Reference proteome</keyword>
<feature type="transmembrane region" description="Helical" evidence="2">
    <location>
        <begin position="289"/>
        <end position="310"/>
    </location>
</feature>
<feature type="transmembrane region" description="Helical" evidence="2">
    <location>
        <begin position="330"/>
        <end position="359"/>
    </location>
</feature>
<keyword evidence="3" id="KW-0732">Signal</keyword>
<proteinExistence type="predicted"/>
<dbReference type="AlphaFoldDB" id="W7TVH8"/>
<gene>
    <name evidence="4" type="ORF">Naga_100099g11</name>
</gene>
<reference evidence="4 5" key="1">
    <citation type="journal article" date="2014" name="Mol. Plant">
        <title>Chromosome Scale Genome Assembly and Transcriptome Profiling of Nannochloropsis gaditana in Nitrogen Depletion.</title>
        <authorList>
            <person name="Corteggiani Carpinelli E."/>
            <person name="Telatin A."/>
            <person name="Vitulo N."/>
            <person name="Forcato C."/>
            <person name="D'Angelo M."/>
            <person name="Schiavon R."/>
            <person name="Vezzi A."/>
            <person name="Giacometti G.M."/>
            <person name="Morosinotto T."/>
            <person name="Valle G."/>
        </authorList>
    </citation>
    <scope>NUCLEOTIDE SEQUENCE [LARGE SCALE GENOMIC DNA]</scope>
    <source>
        <strain evidence="4 5">B-31</strain>
    </source>
</reference>
<keyword evidence="2" id="KW-0812">Transmembrane</keyword>
<feature type="region of interest" description="Disordered" evidence="1">
    <location>
        <begin position="115"/>
        <end position="145"/>
    </location>
</feature>
<evidence type="ECO:0008006" key="6">
    <source>
        <dbReference type="Google" id="ProtNLM"/>
    </source>
</evidence>
<protein>
    <recommendedName>
        <fullName evidence="6">Transmembrane protein</fullName>
    </recommendedName>
</protein>
<dbReference type="OrthoDB" id="10340525at2759"/>